<protein>
    <submittedName>
        <fullName evidence="1">Uncharacterized protein</fullName>
    </submittedName>
</protein>
<dbReference type="EMBL" id="JAFIDA010000001">
    <property type="protein sequence ID" value="MBP1325181.1"/>
    <property type="molecule type" value="Genomic_DNA"/>
</dbReference>
<reference evidence="1" key="1">
    <citation type="submission" date="2021-02" db="EMBL/GenBank/DDBJ databases">
        <title>Sequencing the genomes of 1000 actinobacteria strains.</title>
        <authorList>
            <person name="Klenk H.-P."/>
        </authorList>
    </citation>
    <scope>NUCLEOTIDE SEQUENCE</scope>
    <source>
        <strain evidence="1">DSM 22850</strain>
    </source>
</reference>
<gene>
    <name evidence="1" type="ORF">JOF28_000413</name>
</gene>
<evidence type="ECO:0000313" key="2">
    <source>
        <dbReference type="Proteomes" id="UP000675163"/>
    </source>
</evidence>
<keyword evidence="2" id="KW-1185">Reference proteome</keyword>
<proteinExistence type="predicted"/>
<accession>A0A940PVX2</accession>
<name>A0A940PVX2_9MICO</name>
<comment type="caution">
    <text evidence="1">The sequence shown here is derived from an EMBL/GenBank/DDBJ whole genome shotgun (WGS) entry which is preliminary data.</text>
</comment>
<dbReference type="Proteomes" id="UP000675163">
    <property type="component" value="Unassembled WGS sequence"/>
</dbReference>
<dbReference type="AlphaFoldDB" id="A0A940PVX2"/>
<evidence type="ECO:0000313" key="1">
    <source>
        <dbReference type="EMBL" id="MBP1325181.1"/>
    </source>
</evidence>
<sequence length="51" mass="5036">MKSCVGIVASLLIVGSMNGCGQVVDTGTLIIEAAGHCIAEATLTQGSSTAR</sequence>
<organism evidence="1 2">
    <name type="scientific">Leucobacter exalbidus</name>
    <dbReference type="NCBI Taxonomy" id="662960"/>
    <lineage>
        <taxon>Bacteria</taxon>
        <taxon>Bacillati</taxon>
        <taxon>Actinomycetota</taxon>
        <taxon>Actinomycetes</taxon>
        <taxon>Micrococcales</taxon>
        <taxon>Microbacteriaceae</taxon>
        <taxon>Leucobacter</taxon>
    </lineage>
</organism>